<dbReference type="GeneID" id="75220794"/>
<dbReference type="AlphaFoldDB" id="A0A3S0QGC6"/>
<accession>A0A3S0QGC6</accession>
<dbReference type="Proteomes" id="UP000273611">
    <property type="component" value="Unassembled WGS sequence"/>
</dbReference>
<organism evidence="1 2">
    <name type="scientific">Rhizobium anhuiense</name>
    <dbReference type="NCBI Taxonomy" id="1184720"/>
    <lineage>
        <taxon>Bacteria</taxon>
        <taxon>Pseudomonadati</taxon>
        <taxon>Pseudomonadota</taxon>
        <taxon>Alphaproteobacteria</taxon>
        <taxon>Hyphomicrobiales</taxon>
        <taxon>Rhizobiaceae</taxon>
        <taxon>Rhizobium/Agrobacterium group</taxon>
        <taxon>Rhizobium</taxon>
    </lineage>
</organism>
<dbReference type="RefSeq" id="WP_125853736.1">
    <property type="nucleotide sequence ID" value="NZ_BMFI01000001.1"/>
</dbReference>
<comment type="caution">
    <text evidence="1">The sequence shown here is derived from an EMBL/GenBank/DDBJ whole genome shotgun (WGS) entry which is preliminary data.</text>
</comment>
<name>A0A3S0QGC6_9HYPH</name>
<evidence type="ECO:0000313" key="1">
    <source>
        <dbReference type="EMBL" id="RUM03361.1"/>
    </source>
</evidence>
<protein>
    <submittedName>
        <fullName evidence="1">Uncharacterized protein</fullName>
    </submittedName>
</protein>
<gene>
    <name evidence="1" type="ORF">EEQ99_09280</name>
</gene>
<proteinExistence type="predicted"/>
<reference evidence="1 2" key="1">
    <citation type="journal article" date="2015" name="Int. J. Syst. Evol. Microbiol.">
        <title>Rhizobium anhuiense sp. nov., isolated from effective nodules of Vicia faba and Pisum sativum.</title>
        <authorList>
            <person name="Zhang Y.J."/>
            <person name="Zheng W.T."/>
            <person name="Everall I."/>
            <person name="Young J.P."/>
            <person name="Zhang X.X."/>
            <person name="Tian C.F."/>
            <person name="Sui X.H."/>
            <person name="Wang E.T."/>
            <person name="Chen W.X."/>
        </authorList>
    </citation>
    <scope>NUCLEOTIDE SEQUENCE [LARGE SCALE GENOMIC DNA]</scope>
    <source>
        <strain evidence="1 2">CCBAU 23252</strain>
    </source>
</reference>
<evidence type="ECO:0000313" key="2">
    <source>
        <dbReference type="Proteomes" id="UP000273611"/>
    </source>
</evidence>
<dbReference type="EMBL" id="RIBW01000002">
    <property type="protein sequence ID" value="RUM03361.1"/>
    <property type="molecule type" value="Genomic_DNA"/>
</dbReference>
<sequence>MDISFKTHSPWPIGKKAAETGTVNEFSSKGSILDFHSFAMNASLYGLHTKPLGTTEDAAPKGVTELP</sequence>